<keyword evidence="2" id="KW-0687">Ribonucleoprotein</keyword>
<keyword evidence="2" id="KW-0689">Ribosomal protein</keyword>
<dbReference type="AlphaFoldDB" id="A0A8G2BG12"/>
<protein>
    <submittedName>
        <fullName evidence="2">Ribosomal protein S12 methylthiotransferase accessory factor</fullName>
    </submittedName>
</protein>
<reference evidence="2 3" key="1">
    <citation type="submission" date="2016-10" db="EMBL/GenBank/DDBJ databases">
        <authorList>
            <person name="Varghese N."/>
            <person name="Submissions S."/>
        </authorList>
    </citation>
    <scope>NUCLEOTIDE SEQUENCE [LARGE SCALE GENOMIC DNA]</scope>
    <source>
        <strain evidence="2 3">DSM 18839</strain>
    </source>
</reference>
<evidence type="ECO:0000313" key="2">
    <source>
        <dbReference type="EMBL" id="SDF05546.1"/>
    </source>
</evidence>
<dbReference type="GO" id="GO:0016740">
    <property type="term" value="F:transferase activity"/>
    <property type="evidence" value="ECO:0007669"/>
    <property type="project" value="UniProtKB-KW"/>
</dbReference>
<keyword evidence="3" id="KW-1185">Reference proteome</keyword>
<dbReference type="Proteomes" id="UP000198615">
    <property type="component" value="Unassembled WGS sequence"/>
</dbReference>
<comment type="caution">
    <text evidence="2">The sequence shown here is derived from an EMBL/GenBank/DDBJ whole genome shotgun (WGS) entry which is preliminary data.</text>
</comment>
<keyword evidence="2" id="KW-0808">Transferase</keyword>
<dbReference type="RefSeq" id="WP_215906009.1">
    <property type="nucleotide sequence ID" value="NZ_FNBW01000001.1"/>
</dbReference>
<dbReference type="EMBL" id="FNBW01000001">
    <property type="protein sequence ID" value="SDF05546.1"/>
    <property type="molecule type" value="Genomic_DNA"/>
</dbReference>
<dbReference type="PANTHER" id="PTHR37809">
    <property type="entry name" value="RIBOSOMAL PROTEIN S12 METHYLTHIOTRANSFERASE ACCESSORY FACTOR YCAO"/>
    <property type="match status" value="1"/>
</dbReference>
<name>A0A8G2BG12_9PROT</name>
<dbReference type="GO" id="GO:0005840">
    <property type="term" value="C:ribosome"/>
    <property type="evidence" value="ECO:0007669"/>
    <property type="project" value="UniProtKB-KW"/>
</dbReference>
<evidence type="ECO:0000313" key="3">
    <source>
        <dbReference type="Proteomes" id="UP000198615"/>
    </source>
</evidence>
<feature type="domain" description="YcaO" evidence="1">
    <location>
        <begin position="69"/>
        <end position="416"/>
    </location>
</feature>
<proteinExistence type="predicted"/>
<accession>A0A8G2BG12</accession>
<sequence>MNDAAPIAFAEIEGTTRACSPRETIDRVMPLLPVFGITRVANVTGLDTIGIPVVMVTRPNARSVSVSQGKGASLDAAKASGLMEAVEIHHAEHILAPLLLGSYNELRFRETVADVTAMALSTRKDLTATARLLWTQGYDLTSGDPVWVPYEAVHTDFRTPFPEGSGYFLCTSNGLASGNTIEEAICHGLSEVIERDCLALWRLKSREDRDRCELDLSTVTDPHCRALLDRYAAAEVPVRAWNLTSEIGVPVFNVWIPTPPTGMPISVTGFDGHGCHPFAHIALSRALSEAAQGRLTMIAGVRDDIDPTYYDERPDEVPVVEPATATRSAPPPVAYGDIPSLQARSSRALIERMVERLSAIGLDQVIVVDLTRSEFNIPVARVIVPGLEGNPNARLYRPGRRALLAAGIDPQQGAAS</sequence>
<evidence type="ECO:0000259" key="1">
    <source>
        <dbReference type="PROSITE" id="PS51664"/>
    </source>
</evidence>
<dbReference type="Pfam" id="PF02624">
    <property type="entry name" value="YcaO"/>
    <property type="match status" value="1"/>
</dbReference>
<gene>
    <name evidence="2" type="ORF">SAMN05660686_00060</name>
</gene>
<dbReference type="InterPro" id="IPR003776">
    <property type="entry name" value="YcaO-like_dom"/>
</dbReference>
<dbReference type="PANTHER" id="PTHR37809:SF1">
    <property type="entry name" value="RIBOSOMAL PROTEIN S12 METHYLTHIOTRANSFERASE ACCESSORY FACTOR YCAO"/>
    <property type="match status" value="1"/>
</dbReference>
<dbReference type="Gene3D" id="3.30.1330.230">
    <property type="match status" value="2"/>
</dbReference>
<dbReference type="PROSITE" id="PS51664">
    <property type="entry name" value="YCAO"/>
    <property type="match status" value="1"/>
</dbReference>
<dbReference type="NCBIfam" id="TIGR00702">
    <property type="entry name" value="YcaO-type kinase domain"/>
    <property type="match status" value="1"/>
</dbReference>
<organism evidence="2 3">
    <name type="scientific">Thalassobaculum litoreum DSM 18839</name>
    <dbReference type="NCBI Taxonomy" id="1123362"/>
    <lineage>
        <taxon>Bacteria</taxon>
        <taxon>Pseudomonadati</taxon>
        <taxon>Pseudomonadota</taxon>
        <taxon>Alphaproteobacteria</taxon>
        <taxon>Rhodospirillales</taxon>
        <taxon>Thalassobaculaceae</taxon>
        <taxon>Thalassobaculum</taxon>
    </lineage>
</organism>